<dbReference type="InterPro" id="IPR026870">
    <property type="entry name" value="Zinc_ribbon_dom"/>
</dbReference>
<protein>
    <submittedName>
        <fullName evidence="4">Zinc-ribbon domain-containing protein</fullName>
    </submittedName>
</protein>
<feature type="transmembrane region" description="Helical" evidence="2">
    <location>
        <begin position="227"/>
        <end position="246"/>
    </location>
</feature>
<dbReference type="EMBL" id="JBHTOD010000009">
    <property type="protein sequence ID" value="MFD1456298.1"/>
    <property type="molecule type" value="Genomic_DNA"/>
</dbReference>
<feature type="transmembrane region" description="Helical" evidence="2">
    <location>
        <begin position="308"/>
        <end position="329"/>
    </location>
</feature>
<evidence type="ECO:0000313" key="5">
    <source>
        <dbReference type="Proteomes" id="UP001597189"/>
    </source>
</evidence>
<sequence length="373" mass="39563">MENTQTLQFCPKCGRENVEHGKFCPQCGQSLTQAAQSVGSKQSAQPQAPVTPTSQSHTTHDDSTTGQRPAHTATAHHNGNRNLILNRENLEHVGLWIRNNLVTTGIGVFLLFLLFTFAAAHVAWWTILLLLVLIYLIAGSYGTDATSFERKVNRYYRDQDYRSNVNQNLKAKQSDLQAKTASAIKQAMPQQSASPDATQQPAAGPTVQSATTAPIAKGHLGMGVTEVMVVLGALAALGAVYVGPYLQASASFINYSAGLTLANLLKLGSSASDFFGQDSSAMGWLVALTAAPIVALILGVLPSRTTRIINVIVAIVVDVIFGTVFGYIYNGISGGYSGTFGDAGFGLSAWVSLGGCAVLTIFALISAFKPRKP</sequence>
<gene>
    <name evidence="4" type="ORF">ACFQ44_11570</name>
</gene>
<feature type="transmembrane region" description="Helical" evidence="2">
    <location>
        <begin position="281"/>
        <end position="301"/>
    </location>
</feature>
<feature type="transmembrane region" description="Helical" evidence="2">
    <location>
        <begin position="122"/>
        <end position="141"/>
    </location>
</feature>
<feature type="transmembrane region" description="Helical" evidence="2">
    <location>
        <begin position="349"/>
        <end position="368"/>
    </location>
</feature>
<proteinExistence type="predicted"/>
<evidence type="ECO:0000259" key="3">
    <source>
        <dbReference type="Pfam" id="PF13240"/>
    </source>
</evidence>
<evidence type="ECO:0000313" key="4">
    <source>
        <dbReference type="EMBL" id="MFD1456298.1"/>
    </source>
</evidence>
<feature type="compositionally biased region" description="Polar residues" evidence="1">
    <location>
        <begin position="38"/>
        <end position="50"/>
    </location>
</feature>
<keyword evidence="2" id="KW-0472">Membrane</keyword>
<organism evidence="4 5">
    <name type="scientific">Levilactobacillus lanxiensis</name>
    <dbReference type="NCBI Taxonomy" id="2799568"/>
    <lineage>
        <taxon>Bacteria</taxon>
        <taxon>Bacillati</taxon>
        <taxon>Bacillota</taxon>
        <taxon>Bacilli</taxon>
        <taxon>Lactobacillales</taxon>
        <taxon>Lactobacillaceae</taxon>
        <taxon>Levilactobacillus</taxon>
    </lineage>
</organism>
<dbReference type="RefSeq" id="WP_203646365.1">
    <property type="nucleotide sequence ID" value="NZ_BOLN01000009.1"/>
</dbReference>
<feature type="transmembrane region" description="Helical" evidence="2">
    <location>
        <begin position="95"/>
        <end position="116"/>
    </location>
</feature>
<reference evidence="5" key="1">
    <citation type="journal article" date="2019" name="Int. J. Syst. Evol. Microbiol.">
        <title>The Global Catalogue of Microorganisms (GCM) 10K type strain sequencing project: providing services to taxonomists for standard genome sequencing and annotation.</title>
        <authorList>
            <consortium name="The Broad Institute Genomics Platform"/>
            <consortium name="The Broad Institute Genome Sequencing Center for Infectious Disease"/>
            <person name="Wu L."/>
            <person name="Ma J."/>
        </authorList>
    </citation>
    <scope>NUCLEOTIDE SEQUENCE [LARGE SCALE GENOMIC DNA]</scope>
    <source>
        <strain evidence="5">CCM 8979</strain>
    </source>
</reference>
<evidence type="ECO:0000256" key="1">
    <source>
        <dbReference type="SAM" id="MobiDB-lite"/>
    </source>
</evidence>
<feature type="domain" description="Zinc-ribbon" evidence="3">
    <location>
        <begin position="9"/>
        <end position="31"/>
    </location>
</feature>
<dbReference type="Pfam" id="PF13240">
    <property type="entry name" value="Zn_Ribbon_1"/>
    <property type="match status" value="1"/>
</dbReference>
<keyword evidence="2" id="KW-0812">Transmembrane</keyword>
<evidence type="ECO:0000256" key="2">
    <source>
        <dbReference type="SAM" id="Phobius"/>
    </source>
</evidence>
<name>A0ABW4D8L3_9LACO</name>
<feature type="region of interest" description="Disordered" evidence="1">
    <location>
        <begin position="38"/>
        <end position="80"/>
    </location>
</feature>
<keyword evidence="2" id="KW-1133">Transmembrane helix</keyword>
<comment type="caution">
    <text evidence="4">The sequence shown here is derived from an EMBL/GenBank/DDBJ whole genome shotgun (WGS) entry which is preliminary data.</text>
</comment>
<accession>A0ABW4D8L3</accession>
<keyword evidence="5" id="KW-1185">Reference proteome</keyword>
<dbReference type="Proteomes" id="UP001597189">
    <property type="component" value="Unassembled WGS sequence"/>
</dbReference>